<dbReference type="InterPro" id="IPR012816">
    <property type="entry name" value="NADAR"/>
</dbReference>
<reference evidence="2" key="1">
    <citation type="submission" date="2021-06" db="EMBL/GenBank/DDBJ databases">
        <title>Comparative genomics, transcriptomics and evolutionary studies reveal genomic signatures of adaptation to plant cell wall in hemibiotrophic fungi.</title>
        <authorList>
            <consortium name="DOE Joint Genome Institute"/>
            <person name="Baroncelli R."/>
            <person name="Diaz J.F."/>
            <person name="Benocci T."/>
            <person name="Peng M."/>
            <person name="Battaglia E."/>
            <person name="Haridas S."/>
            <person name="Andreopoulos W."/>
            <person name="Labutti K."/>
            <person name="Pangilinan J."/>
            <person name="Floch G.L."/>
            <person name="Makela M.R."/>
            <person name="Henrissat B."/>
            <person name="Grigoriev I.V."/>
            <person name="Crouch J.A."/>
            <person name="De Vries R.P."/>
            <person name="Sukno S.A."/>
            <person name="Thon M.R."/>
        </authorList>
    </citation>
    <scope>NUCLEOTIDE SEQUENCE</scope>
    <source>
        <strain evidence="2">CBS 193.32</strain>
    </source>
</reference>
<accession>A0AAJ0AIR5</accession>
<protein>
    <recommendedName>
        <fullName evidence="1">NADAR domain-containing protein</fullName>
    </recommendedName>
</protein>
<dbReference type="RefSeq" id="XP_060428654.1">
    <property type="nucleotide sequence ID" value="XM_060572507.1"/>
</dbReference>
<sequence>MLNGESCQWYKFDFTVSKTEISALDGPTVDEAGPDGTIIFNCAEQFIMSCKAAGFHDAPTQAGVLATSSPKEQKTLGRNVTGFTDESWDQIKSTVAETGNKAKFGHNTRLGRKLLSAGDRLLCEAASKDRVSGIGYIA</sequence>
<name>A0AAJ0AIR5_9PEZI</name>
<feature type="domain" description="NADAR" evidence="1">
    <location>
        <begin position="4"/>
        <end position="136"/>
    </location>
</feature>
<comment type="caution">
    <text evidence="2">The sequence shown here is derived from an EMBL/GenBank/DDBJ whole genome shotgun (WGS) entry which is preliminary data.</text>
</comment>
<dbReference type="SUPFAM" id="SSF143990">
    <property type="entry name" value="YbiA-like"/>
    <property type="match status" value="1"/>
</dbReference>
<keyword evidence="3" id="KW-1185">Reference proteome</keyword>
<evidence type="ECO:0000313" key="2">
    <source>
        <dbReference type="EMBL" id="KAK1674651.1"/>
    </source>
</evidence>
<dbReference type="AlphaFoldDB" id="A0AAJ0AIR5"/>
<organism evidence="2 3">
    <name type="scientific">Colletotrichum godetiae</name>
    <dbReference type="NCBI Taxonomy" id="1209918"/>
    <lineage>
        <taxon>Eukaryota</taxon>
        <taxon>Fungi</taxon>
        <taxon>Dikarya</taxon>
        <taxon>Ascomycota</taxon>
        <taxon>Pezizomycotina</taxon>
        <taxon>Sordariomycetes</taxon>
        <taxon>Hypocreomycetidae</taxon>
        <taxon>Glomerellales</taxon>
        <taxon>Glomerellaceae</taxon>
        <taxon>Colletotrichum</taxon>
        <taxon>Colletotrichum acutatum species complex</taxon>
    </lineage>
</organism>
<dbReference type="Gene3D" id="1.10.357.40">
    <property type="entry name" value="YbiA-like"/>
    <property type="match status" value="1"/>
</dbReference>
<proteinExistence type="predicted"/>
<gene>
    <name evidence="2" type="ORF">BDP55DRAFT_633084</name>
</gene>
<dbReference type="GeneID" id="85457033"/>
<evidence type="ECO:0000259" key="1">
    <source>
        <dbReference type="Pfam" id="PF08719"/>
    </source>
</evidence>
<dbReference type="CDD" id="cd15457">
    <property type="entry name" value="NADAR"/>
    <property type="match status" value="1"/>
</dbReference>
<dbReference type="Pfam" id="PF08719">
    <property type="entry name" value="NADAR"/>
    <property type="match status" value="1"/>
</dbReference>
<dbReference type="EMBL" id="JAHMHR010000025">
    <property type="protein sequence ID" value="KAK1674651.1"/>
    <property type="molecule type" value="Genomic_DNA"/>
</dbReference>
<evidence type="ECO:0000313" key="3">
    <source>
        <dbReference type="Proteomes" id="UP001224890"/>
    </source>
</evidence>
<dbReference type="InterPro" id="IPR037238">
    <property type="entry name" value="YbiA-like_sf"/>
</dbReference>
<dbReference type="Proteomes" id="UP001224890">
    <property type="component" value="Unassembled WGS sequence"/>
</dbReference>
<dbReference type="NCBIfam" id="TIGR02464">
    <property type="entry name" value="ribofla_fusion"/>
    <property type="match status" value="1"/>
</dbReference>